<dbReference type="GO" id="GO:0009507">
    <property type="term" value="C:chloroplast"/>
    <property type="evidence" value="ECO:0007669"/>
    <property type="project" value="TreeGrafter"/>
</dbReference>
<evidence type="ECO:0000313" key="4">
    <source>
        <dbReference type="EMBL" id="OAE25133.1"/>
    </source>
</evidence>
<evidence type="ECO:0000256" key="1">
    <source>
        <dbReference type="PIRSR" id="PIRSR639314-50"/>
    </source>
</evidence>
<comment type="caution">
    <text evidence="4">The sequence shown here is derived from an EMBL/GenBank/DDBJ whole genome shotgun (WGS) entry which is preliminary data.</text>
</comment>
<protein>
    <recommendedName>
        <fullName evidence="3">CP12 domain-containing protein</fullName>
    </recommendedName>
</protein>
<reference evidence="4" key="1">
    <citation type="submission" date="2016-03" db="EMBL/GenBank/DDBJ databases">
        <title>Mechanisms controlling the formation of the plant cell surface in tip-growing cells are functionally conserved among land plants.</title>
        <authorList>
            <person name="Honkanen S."/>
            <person name="Jones V.A."/>
            <person name="Morieri G."/>
            <person name="Champion C."/>
            <person name="Hetherington A.J."/>
            <person name="Kelly S."/>
            <person name="Saint-Marcoux D."/>
            <person name="Proust H."/>
            <person name="Prescott H."/>
            <person name="Dolan L."/>
        </authorList>
    </citation>
    <scope>NUCLEOTIDE SEQUENCE [LARGE SCALE GENOMIC DNA]</scope>
    <source>
        <tissue evidence="4">Whole gametophyte</tissue>
    </source>
</reference>
<proteinExistence type="predicted"/>
<dbReference type="InterPro" id="IPR003823">
    <property type="entry name" value="CP12_dom"/>
</dbReference>
<feature type="disulfide bond" evidence="1">
    <location>
        <begin position="168"/>
        <end position="177"/>
    </location>
</feature>
<dbReference type="PANTHER" id="PTHR33921:SF15">
    <property type="entry name" value="CALVIN CYCLE PROTEIN CP12-2, CHLOROPLASTIC"/>
    <property type="match status" value="1"/>
</dbReference>
<keyword evidence="1" id="KW-1015">Disulfide bond</keyword>
<name>A0A176VXM0_MARPO</name>
<gene>
    <name evidence="4" type="ORF">AXG93_3217s1500</name>
</gene>
<dbReference type="PANTHER" id="PTHR33921">
    <property type="entry name" value="CALVIN CYCLE PROTEIN CP12-2, CHLOROPLASTIC"/>
    <property type="match status" value="1"/>
</dbReference>
<feature type="disulfide bond" evidence="1">
    <location>
        <begin position="129"/>
        <end position="138"/>
    </location>
</feature>
<sequence>MEEEHRGRGQWSRSWSGQNGVRDGNGIGPGANVDKAKATVYKWVAVIPPASAMACLTSAGALCSSVLAAPSAVSCISKSSTAKFRVAPIAVKPLSRRCSTFVVRASSPNSADDLQAKVAESIKAATEVCKGNETSEECVVAWDETEELSAAYADKKRKAKADPLETYCADNPETDECRVYED</sequence>
<dbReference type="Pfam" id="PF02672">
    <property type="entry name" value="CP12"/>
    <property type="match status" value="1"/>
</dbReference>
<feature type="domain" description="CP12" evidence="3">
    <location>
        <begin position="114"/>
        <end position="182"/>
    </location>
</feature>
<dbReference type="InterPro" id="IPR039314">
    <property type="entry name" value="CP12-like"/>
</dbReference>
<keyword evidence="5" id="KW-1185">Reference proteome</keyword>
<dbReference type="AlphaFoldDB" id="A0A176VXM0"/>
<evidence type="ECO:0000256" key="2">
    <source>
        <dbReference type="SAM" id="MobiDB-lite"/>
    </source>
</evidence>
<dbReference type="Proteomes" id="UP000077202">
    <property type="component" value="Unassembled WGS sequence"/>
</dbReference>
<dbReference type="SMART" id="SM01093">
    <property type="entry name" value="CP12"/>
    <property type="match status" value="1"/>
</dbReference>
<feature type="region of interest" description="Disordered" evidence="2">
    <location>
        <begin position="1"/>
        <end position="28"/>
    </location>
</feature>
<organism evidence="4 5">
    <name type="scientific">Marchantia polymorpha subsp. ruderalis</name>
    <dbReference type="NCBI Taxonomy" id="1480154"/>
    <lineage>
        <taxon>Eukaryota</taxon>
        <taxon>Viridiplantae</taxon>
        <taxon>Streptophyta</taxon>
        <taxon>Embryophyta</taxon>
        <taxon>Marchantiophyta</taxon>
        <taxon>Marchantiopsida</taxon>
        <taxon>Marchantiidae</taxon>
        <taxon>Marchantiales</taxon>
        <taxon>Marchantiaceae</taxon>
        <taxon>Marchantia</taxon>
    </lineage>
</organism>
<dbReference type="GO" id="GO:0080153">
    <property type="term" value="P:negative regulation of reductive pentose-phosphate cycle"/>
    <property type="evidence" value="ECO:0007669"/>
    <property type="project" value="TreeGrafter"/>
</dbReference>
<evidence type="ECO:0000259" key="3">
    <source>
        <dbReference type="SMART" id="SM01093"/>
    </source>
</evidence>
<dbReference type="EMBL" id="LVLJ01002403">
    <property type="protein sequence ID" value="OAE25133.1"/>
    <property type="molecule type" value="Genomic_DNA"/>
</dbReference>
<accession>A0A176VXM0</accession>
<evidence type="ECO:0000313" key="5">
    <source>
        <dbReference type="Proteomes" id="UP000077202"/>
    </source>
</evidence>